<evidence type="ECO:0000313" key="1">
    <source>
        <dbReference type="EMBL" id="CAD8155506.1"/>
    </source>
</evidence>
<evidence type="ECO:0000313" key="2">
    <source>
        <dbReference type="Proteomes" id="UP000689195"/>
    </source>
</evidence>
<dbReference type="EMBL" id="CAJJDO010000027">
    <property type="protein sequence ID" value="CAD8155506.1"/>
    <property type="molecule type" value="Genomic_DNA"/>
</dbReference>
<protein>
    <submittedName>
        <fullName evidence="1">Uncharacterized protein</fullName>
    </submittedName>
</protein>
<comment type="caution">
    <text evidence="1">The sequence shown here is derived from an EMBL/GenBank/DDBJ whole genome shotgun (WGS) entry which is preliminary data.</text>
</comment>
<organism evidence="1 2">
    <name type="scientific">Paramecium pentaurelia</name>
    <dbReference type="NCBI Taxonomy" id="43138"/>
    <lineage>
        <taxon>Eukaryota</taxon>
        <taxon>Sar</taxon>
        <taxon>Alveolata</taxon>
        <taxon>Ciliophora</taxon>
        <taxon>Intramacronucleata</taxon>
        <taxon>Oligohymenophorea</taxon>
        <taxon>Peniculida</taxon>
        <taxon>Parameciidae</taxon>
        <taxon>Paramecium</taxon>
    </lineage>
</organism>
<accession>A0A8S1TXN6</accession>
<name>A0A8S1TXN6_9CILI</name>
<dbReference type="AlphaFoldDB" id="A0A8S1TXN6"/>
<proteinExistence type="predicted"/>
<sequence>MFIFKTKVGRLCHKLPLLKEMKLDNWLFYLKQEYDQKYYLKKQLVCVQLVSIQMYQ</sequence>
<gene>
    <name evidence="1" type="ORF">PPENT_87.1.T0270126</name>
</gene>
<keyword evidence="2" id="KW-1185">Reference proteome</keyword>
<dbReference type="Proteomes" id="UP000689195">
    <property type="component" value="Unassembled WGS sequence"/>
</dbReference>
<reference evidence="1" key="1">
    <citation type="submission" date="2021-01" db="EMBL/GenBank/DDBJ databases">
        <authorList>
            <consortium name="Genoscope - CEA"/>
            <person name="William W."/>
        </authorList>
    </citation>
    <scope>NUCLEOTIDE SEQUENCE</scope>
</reference>